<accession>A0A1W6MW04</accession>
<gene>
    <name evidence="2" type="ORF">B1812_12170</name>
</gene>
<evidence type="ECO:0008006" key="4">
    <source>
        <dbReference type="Google" id="ProtNLM"/>
    </source>
</evidence>
<feature type="chain" id="PRO_5012393691" description="YARHG domain-containing protein" evidence="1">
    <location>
        <begin position="22"/>
        <end position="118"/>
    </location>
</feature>
<dbReference type="KEGG" id="mbry:B1812_12170"/>
<feature type="signal peptide" evidence="1">
    <location>
        <begin position="1"/>
        <end position="21"/>
    </location>
</feature>
<dbReference type="AlphaFoldDB" id="A0A1W6MW04"/>
<dbReference type="Proteomes" id="UP000193978">
    <property type="component" value="Chromosome"/>
</dbReference>
<evidence type="ECO:0000313" key="3">
    <source>
        <dbReference type="Proteomes" id="UP000193978"/>
    </source>
</evidence>
<evidence type="ECO:0000256" key="1">
    <source>
        <dbReference type="SAM" id="SignalP"/>
    </source>
</evidence>
<protein>
    <recommendedName>
        <fullName evidence="4">YARHG domain-containing protein</fullName>
    </recommendedName>
</protein>
<evidence type="ECO:0000313" key="2">
    <source>
        <dbReference type="EMBL" id="ARN81706.1"/>
    </source>
</evidence>
<dbReference type="EMBL" id="CP019948">
    <property type="protein sequence ID" value="ARN81706.1"/>
    <property type="molecule type" value="Genomic_DNA"/>
</dbReference>
<proteinExistence type="predicted"/>
<keyword evidence="1" id="KW-0732">Signal</keyword>
<sequence>MKNVLVFSCLAVTLVASQALARTERMRKIEDAGIYCASFDRKIANFYPLAKSRCSGKFSCAMRATMVTTKADLIRHQCTGFFVAPVCHGAPVSHETHNILETLHVSCARAEVRRGFTP</sequence>
<reference evidence="2 3" key="1">
    <citation type="submission" date="2017-02" db="EMBL/GenBank/DDBJ databases">
        <authorList>
            <person name="Peterson S.W."/>
        </authorList>
    </citation>
    <scope>NUCLEOTIDE SEQUENCE [LARGE SCALE GENOMIC DNA]</scope>
    <source>
        <strain evidence="2 3">S285</strain>
    </source>
</reference>
<name>A0A1W6MW04_9HYPH</name>
<organism evidence="2 3">
    <name type="scientific">Methylocystis bryophila</name>
    <dbReference type="NCBI Taxonomy" id="655015"/>
    <lineage>
        <taxon>Bacteria</taxon>
        <taxon>Pseudomonadati</taxon>
        <taxon>Pseudomonadota</taxon>
        <taxon>Alphaproteobacteria</taxon>
        <taxon>Hyphomicrobiales</taxon>
        <taxon>Methylocystaceae</taxon>
        <taxon>Methylocystis</taxon>
    </lineage>
</organism>
<keyword evidence="3" id="KW-1185">Reference proteome</keyword>